<reference evidence="2 3" key="1">
    <citation type="journal article" date="2014" name="Genome Announc.">
        <title>Draft Genome Sequences of Marinobacter similis A3d10T and Marinobacter salarius R9SW1T.</title>
        <authorList>
            <person name="Ivanova E.P."/>
            <person name="Ng H.J."/>
            <person name="Webb H.K."/>
            <person name="Feng G."/>
            <person name="Oshima K."/>
            <person name="Hattori M."/>
            <person name="Ohkuma M."/>
            <person name="Sergeev A.F."/>
            <person name="Mikhailov V.V."/>
            <person name="Crawford R.J."/>
            <person name="Sawabe T."/>
        </authorList>
    </citation>
    <scope>NUCLEOTIDE SEQUENCE [LARGE SCALE GENOMIC DNA]</scope>
    <source>
        <strain evidence="2 3">A3d10</strain>
    </source>
</reference>
<proteinExistence type="predicted"/>
<dbReference type="EMBL" id="CP007151">
    <property type="protein sequence ID" value="AHI28775.1"/>
    <property type="molecule type" value="Genomic_DNA"/>
</dbReference>
<protein>
    <submittedName>
        <fullName evidence="2">Uncharacterized protein</fullName>
    </submittedName>
</protein>
<keyword evidence="3" id="KW-1185">Reference proteome</keyword>
<keyword evidence="1" id="KW-0812">Transmembrane</keyword>
<dbReference type="KEGG" id="msx:AU14_09520"/>
<evidence type="ECO:0000256" key="1">
    <source>
        <dbReference type="SAM" id="Phobius"/>
    </source>
</evidence>
<evidence type="ECO:0000313" key="2">
    <source>
        <dbReference type="EMBL" id="AHI28775.1"/>
    </source>
</evidence>
<feature type="transmembrane region" description="Helical" evidence="1">
    <location>
        <begin position="12"/>
        <end position="33"/>
    </location>
</feature>
<sequence>MSSRIELPLQPSLAAGLVASASWLAMACFILIAGTSNKGPLLLGLIPTLAGALFQFRSTGLLSTKRAVTALQVLDGQLYAQLGHSRTVAMEIASSSQLAPHLALLKLRPVGTRLFPYSAILLTGNGIVRGNVPEDEFRRLRVWLRLGRSQPNPV</sequence>
<keyword evidence="1" id="KW-1133">Transmembrane helix</keyword>
<organism evidence="2 3">
    <name type="scientific">Marinobacter similis</name>
    <dbReference type="NCBI Taxonomy" id="1420916"/>
    <lineage>
        <taxon>Bacteria</taxon>
        <taxon>Pseudomonadati</taxon>
        <taxon>Pseudomonadota</taxon>
        <taxon>Gammaproteobacteria</taxon>
        <taxon>Pseudomonadales</taxon>
        <taxon>Marinobacteraceae</taxon>
        <taxon>Marinobacter</taxon>
    </lineage>
</organism>
<dbReference type="Proteomes" id="UP000061489">
    <property type="component" value="Chromosome"/>
</dbReference>
<dbReference type="AlphaFoldDB" id="W5YI77"/>
<keyword evidence="1" id="KW-0472">Membrane</keyword>
<evidence type="ECO:0000313" key="3">
    <source>
        <dbReference type="Proteomes" id="UP000061489"/>
    </source>
</evidence>
<dbReference type="RefSeq" id="WP_041340457.1">
    <property type="nucleotide sequence ID" value="NZ_CP007151.1"/>
</dbReference>
<gene>
    <name evidence="2" type="ORF">AU14_09520</name>
</gene>
<name>W5YI77_9GAMM</name>
<dbReference type="OrthoDB" id="6369153at2"/>
<dbReference type="HOGENOM" id="CLU_1702160_0_0_6"/>
<dbReference type="PROSITE" id="PS51257">
    <property type="entry name" value="PROKAR_LIPOPROTEIN"/>
    <property type="match status" value="1"/>
</dbReference>
<dbReference type="STRING" id="1420916.AU14_09520"/>
<accession>W5YI77</accession>